<proteinExistence type="predicted"/>
<keyword evidence="4" id="KW-1185">Reference proteome</keyword>
<dbReference type="RefSeq" id="XP_025585623.1">
    <property type="nucleotide sequence ID" value="XM_025734859.2"/>
</dbReference>
<dbReference type="KEGG" id="fvn:FVRRES_06339"/>
<organism evidence="3 4">
    <name type="scientific">Fusarium venenatum</name>
    <dbReference type="NCBI Taxonomy" id="56646"/>
    <lineage>
        <taxon>Eukaryota</taxon>
        <taxon>Fungi</taxon>
        <taxon>Dikarya</taxon>
        <taxon>Ascomycota</taxon>
        <taxon>Pezizomycotina</taxon>
        <taxon>Sordariomycetes</taxon>
        <taxon>Hypocreomycetidae</taxon>
        <taxon>Hypocreales</taxon>
        <taxon>Nectriaceae</taxon>
        <taxon>Fusarium</taxon>
    </lineage>
</organism>
<dbReference type="GeneID" id="37257978"/>
<dbReference type="Proteomes" id="UP000245910">
    <property type="component" value="Chromosome II"/>
</dbReference>
<feature type="transmembrane region" description="Helical" evidence="2">
    <location>
        <begin position="113"/>
        <end position="134"/>
    </location>
</feature>
<dbReference type="STRING" id="56646.A0A2L2T2W4"/>
<feature type="compositionally biased region" description="Polar residues" evidence="1">
    <location>
        <begin position="52"/>
        <end position="62"/>
    </location>
</feature>
<keyword evidence="2" id="KW-1133">Transmembrane helix</keyword>
<keyword evidence="2" id="KW-0472">Membrane</keyword>
<dbReference type="EMBL" id="LN649230">
    <property type="protein sequence ID" value="CEI61903.1"/>
    <property type="molecule type" value="Genomic_DNA"/>
</dbReference>
<reference evidence="4" key="1">
    <citation type="submission" date="2014-10" db="EMBL/GenBank/DDBJ databases">
        <authorList>
            <person name="King R."/>
        </authorList>
    </citation>
    <scope>NUCLEOTIDE SEQUENCE [LARGE SCALE GENOMIC DNA]</scope>
    <source>
        <strain evidence="4">A3/5</strain>
    </source>
</reference>
<feature type="compositionally biased region" description="Polar residues" evidence="1">
    <location>
        <begin position="158"/>
        <end position="181"/>
    </location>
</feature>
<keyword evidence="2" id="KW-0812">Transmembrane</keyword>
<name>A0A2L2T2W4_9HYPO</name>
<evidence type="ECO:0000256" key="2">
    <source>
        <dbReference type="SAM" id="Phobius"/>
    </source>
</evidence>
<evidence type="ECO:0000256" key="1">
    <source>
        <dbReference type="SAM" id="MobiDB-lite"/>
    </source>
</evidence>
<dbReference type="AlphaFoldDB" id="A0A2L2T2W4"/>
<feature type="region of interest" description="Disordered" evidence="1">
    <location>
        <begin position="140"/>
        <end position="203"/>
    </location>
</feature>
<evidence type="ECO:0000313" key="3">
    <source>
        <dbReference type="EMBL" id="CEI61903.1"/>
    </source>
</evidence>
<feature type="region of interest" description="Disordered" evidence="1">
    <location>
        <begin position="42"/>
        <end position="69"/>
    </location>
</feature>
<evidence type="ECO:0000313" key="4">
    <source>
        <dbReference type="Proteomes" id="UP000245910"/>
    </source>
</evidence>
<feature type="compositionally biased region" description="Basic and acidic residues" evidence="1">
    <location>
        <begin position="142"/>
        <end position="157"/>
    </location>
</feature>
<sequence length="203" mass="21815">MPRPRTTSGSSIDDATYSGRCKTFPKSCSACKEAMQVQRCGDDGGTKEQVLDDTTSKSSTKVIGNRAPTKSRRQFNDAATLTFPSVKVNYPTNIPGLNVPGYNSSGLSVGEQAGIGFGVGAVGLGIVVAIILLWRRERRSKRPVEDMHDKPQLDSREVNSLGSSTETTGTVHPENTLSNTGELHVTSARQEFDGTPARYELPP</sequence>
<protein>
    <submittedName>
        <fullName evidence="3">Uncharacterized protein</fullName>
    </submittedName>
</protein>
<accession>A0A2L2T2W4</accession>